<dbReference type="OMA" id="GSHICDY"/>
<reference evidence="2" key="2">
    <citation type="submission" date="2025-08" db="UniProtKB">
        <authorList>
            <consortium name="Ensembl"/>
        </authorList>
    </citation>
    <scope>IDENTIFICATION</scope>
</reference>
<dbReference type="Bgee" id="ENSLOCG00000000140">
    <property type="expression patterns" value="Expressed in brain and 5 other cell types or tissues"/>
</dbReference>
<dbReference type="AlphaFoldDB" id="W5LVJ4"/>
<dbReference type="STRING" id="7918.ENSLOCP00000000151"/>
<name>W5LVJ4_LEPOC</name>
<dbReference type="InterPro" id="IPR046341">
    <property type="entry name" value="SET_dom_sf"/>
</dbReference>
<organism evidence="2 3">
    <name type="scientific">Lepisosteus oculatus</name>
    <name type="common">Spotted gar</name>
    <dbReference type="NCBI Taxonomy" id="7918"/>
    <lineage>
        <taxon>Eukaryota</taxon>
        <taxon>Metazoa</taxon>
        <taxon>Chordata</taxon>
        <taxon>Craniata</taxon>
        <taxon>Vertebrata</taxon>
        <taxon>Euteleostomi</taxon>
        <taxon>Actinopterygii</taxon>
        <taxon>Neopterygii</taxon>
        <taxon>Holostei</taxon>
        <taxon>Semionotiformes</taxon>
        <taxon>Lepisosteidae</taxon>
        <taxon>Lepisosteus</taxon>
    </lineage>
</organism>
<dbReference type="Ensembl" id="ENSLOCT00000000151.1">
    <property type="protein sequence ID" value="ENSLOCP00000000151.1"/>
    <property type="gene ID" value="ENSLOCG00000000140.1"/>
</dbReference>
<dbReference type="Proteomes" id="UP000018468">
    <property type="component" value="Unassembled WGS sequence"/>
</dbReference>
<dbReference type="PANTHER" id="PTHR47306:SF2">
    <property type="entry name" value="CORE-BINDING (CB) DOMAIN-CONTAINING PROTEIN"/>
    <property type="match status" value="1"/>
</dbReference>
<dbReference type="Gene3D" id="2.170.270.10">
    <property type="entry name" value="SET domain"/>
    <property type="match status" value="1"/>
</dbReference>
<dbReference type="HOGENOM" id="CLU_1149467_0_0_1"/>
<protein>
    <recommendedName>
        <fullName evidence="1">SET domain-containing protein</fullName>
    </recommendedName>
</protein>
<evidence type="ECO:0000259" key="1">
    <source>
        <dbReference type="PROSITE" id="PS50280"/>
    </source>
</evidence>
<sequence length="242" mass="28011">RSTAAYRCPKMDDAAAFQKLIQMFPVTLDGQPPRKKERLRVTGVHDRHCYNRWRAEQRKRRQQNIFDQYDRWLPTESQVTHSIEKMGWSTNTPAVSEVLQNCKLQTWRGLHIVDDPVKGKKVITSRLFQKGGVVCDYNSKVITKTAGEALMHNFFDGPKQKIGSREENHTCHPDMDTIGRHINHSNKKANIRPLKESFVIDEKTDIILFLAKREIAVGEELLYDYGVSRKSFNGEGQSLEWL</sequence>
<dbReference type="InterPro" id="IPR001214">
    <property type="entry name" value="SET_dom"/>
</dbReference>
<evidence type="ECO:0000313" key="2">
    <source>
        <dbReference type="Ensembl" id="ENSLOCP00000000151.1"/>
    </source>
</evidence>
<keyword evidence="3" id="KW-1185">Reference proteome</keyword>
<dbReference type="Pfam" id="PF00856">
    <property type="entry name" value="SET"/>
    <property type="match status" value="1"/>
</dbReference>
<reference evidence="2" key="3">
    <citation type="submission" date="2025-09" db="UniProtKB">
        <authorList>
            <consortium name="Ensembl"/>
        </authorList>
    </citation>
    <scope>IDENTIFICATION</scope>
</reference>
<accession>W5LVJ4</accession>
<dbReference type="PANTHER" id="PTHR47306">
    <property type="entry name" value="SI:CH211-178J18.4-RELATED"/>
    <property type="match status" value="1"/>
</dbReference>
<dbReference type="PROSITE" id="PS50280">
    <property type="entry name" value="SET"/>
    <property type="match status" value="1"/>
</dbReference>
<proteinExistence type="predicted"/>
<dbReference type="InParanoid" id="W5LVJ4"/>
<feature type="domain" description="SET" evidence="1">
    <location>
        <begin position="108"/>
        <end position="226"/>
    </location>
</feature>
<reference evidence="3" key="1">
    <citation type="submission" date="2011-12" db="EMBL/GenBank/DDBJ databases">
        <title>The Draft Genome of Lepisosteus oculatus.</title>
        <authorList>
            <consortium name="The Broad Institute Genome Assembly &amp; Analysis Group"/>
            <consortium name="Computational R&amp;D Group"/>
            <consortium name="and Sequencing Platform"/>
            <person name="Di Palma F."/>
            <person name="Alfoldi J."/>
            <person name="Johnson J."/>
            <person name="Berlin A."/>
            <person name="Gnerre S."/>
            <person name="Jaffe D."/>
            <person name="MacCallum I."/>
            <person name="Young S."/>
            <person name="Walker B.J."/>
            <person name="Lander E.S."/>
            <person name="Lindblad-Toh K."/>
        </authorList>
    </citation>
    <scope>NUCLEOTIDE SEQUENCE [LARGE SCALE GENOMIC DNA]</scope>
</reference>
<dbReference type="SUPFAM" id="SSF82199">
    <property type="entry name" value="SET domain"/>
    <property type="match status" value="1"/>
</dbReference>
<dbReference type="eggNOG" id="ENOG502SN1D">
    <property type="taxonomic scope" value="Eukaryota"/>
</dbReference>
<dbReference type="GeneTree" id="ENSGT01050000245052"/>
<evidence type="ECO:0000313" key="3">
    <source>
        <dbReference type="Proteomes" id="UP000018468"/>
    </source>
</evidence>